<protein>
    <submittedName>
        <fullName evidence="2">Uncharacterized protein</fullName>
    </submittedName>
</protein>
<dbReference type="EMBL" id="JBHSSJ010000001">
    <property type="protein sequence ID" value="MFC6274160.1"/>
    <property type="molecule type" value="Genomic_DNA"/>
</dbReference>
<evidence type="ECO:0000256" key="1">
    <source>
        <dbReference type="SAM" id="SignalP"/>
    </source>
</evidence>
<comment type="caution">
    <text evidence="2">The sequence shown here is derived from an EMBL/GenBank/DDBJ whole genome shotgun (WGS) entry which is preliminary data.</text>
</comment>
<keyword evidence="1" id="KW-0732">Signal</keyword>
<evidence type="ECO:0000313" key="2">
    <source>
        <dbReference type="EMBL" id="MFC6274160.1"/>
    </source>
</evidence>
<keyword evidence="3" id="KW-1185">Reference proteome</keyword>
<proteinExistence type="predicted"/>
<gene>
    <name evidence="2" type="ORF">ACFQET_01345</name>
</gene>
<dbReference type="Proteomes" id="UP001596191">
    <property type="component" value="Unassembled WGS sequence"/>
</dbReference>
<feature type="signal peptide" evidence="1">
    <location>
        <begin position="1"/>
        <end position="20"/>
    </location>
</feature>
<dbReference type="RefSeq" id="WP_125638195.1">
    <property type="nucleotide sequence ID" value="NZ_JBHSSJ010000001.1"/>
</dbReference>
<name>A0ABW1TKM7_9LACO</name>
<reference evidence="3" key="1">
    <citation type="journal article" date="2019" name="Int. J. Syst. Evol. Microbiol.">
        <title>The Global Catalogue of Microorganisms (GCM) 10K type strain sequencing project: providing services to taxonomists for standard genome sequencing and annotation.</title>
        <authorList>
            <consortium name="The Broad Institute Genomics Platform"/>
            <consortium name="The Broad Institute Genome Sequencing Center for Infectious Disease"/>
            <person name="Wu L."/>
            <person name="Ma J."/>
        </authorList>
    </citation>
    <scope>NUCLEOTIDE SEQUENCE [LARGE SCALE GENOMIC DNA]</scope>
    <source>
        <strain evidence="3">CCM 8907</strain>
    </source>
</reference>
<sequence length="226" mass="25512">MKKISGIGLILISMISMTGALTITSQASKRQHSVPKVLRGRWDYNWKLSGIPSTYVYLGKKDFRIGMSKYRISYITGSKNRGYNVHLKRKFVGSKLLTFKYKLRNIGQYGDVKSITLSTNRYTTPDAMYIKGDLERYHFSNFVRLDKVPDSFDTTISGYTKPNSQVSISGNDEADTIADKKGHFVIDVVGNIDDYSDGNGRITIWTEGPKSSRPFKKSFIMTASVE</sequence>
<organism evidence="2 3">
    <name type="scientific">Levilactobacillus tangyuanensis</name>
    <dbReference type="NCBI Taxonomy" id="2486021"/>
    <lineage>
        <taxon>Bacteria</taxon>
        <taxon>Bacillati</taxon>
        <taxon>Bacillota</taxon>
        <taxon>Bacilli</taxon>
        <taxon>Lactobacillales</taxon>
        <taxon>Lactobacillaceae</taxon>
        <taxon>Levilactobacillus</taxon>
    </lineage>
</organism>
<evidence type="ECO:0000313" key="3">
    <source>
        <dbReference type="Proteomes" id="UP001596191"/>
    </source>
</evidence>
<accession>A0ABW1TKM7</accession>
<feature type="chain" id="PRO_5046714383" evidence="1">
    <location>
        <begin position="21"/>
        <end position="226"/>
    </location>
</feature>